<dbReference type="Proteomes" id="UP000277811">
    <property type="component" value="Unassembled WGS sequence"/>
</dbReference>
<evidence type="ECO:0000313" key="2">
    <source>
        <dbReference type="Proteomes" id="UP000277811"/>
    </source>
</evidence>
<dbReference type="RefSeq" id="WP_122629846.1">
    <property type="nucleotide sequence ID" value="NZ_UPPP01000105.1"/>
</dbReference>
<name>A0A498RDI7_9FIRM</name>
<protein>
    <submittedName>
        <fullName evidence="1">Uncharacterized protein</fullName>
    </submittedName>
</protein>
<gene>
    <name evidence="1" type="ORF">LUCI_4311</name>
</gene>
<dbReference type="EMBL" id="UPPP01000105">
    <property type="protein sequence ID" value="VBB09025.1"/>
    <property type="molecule type" value="Genomic_DNA"/>
</dbReference>
<organism evidence="1 2">
    <name type="scientific">Lucifera butyrica</name>
    <dbReference type="NCBI Taxonomy" id="1351585"/>
    <lineage>
        <taxon>Bacteria</taxon>
        <taxon>Bacillati</taxon>
        <taxon>Bacillota</taxon>
        <taxon>Negativicutes</taxon>
        <taxon>Veillonellales</taxon>
        <taxon>Veillonellaceae</taxon>
        <taxon>Lucifera</taxon>
    </lineage>
</organism>
<accession>A0A498RDI7</accession>
<sequence length="231" mass="26788">MNYIWDTAIKAARQGIAGESITFASGKSYSPYMEMAFDDINTVTLDPRPTVEINPYYRFGDIFHPLLDINFTGHDELKSICFDIIVHFLLFLDCKQGLNKHEYYVQFIRWDIENGVFGPELKENSSAFTGDELTAVLSSLITLYRTQASLYLFKQVVRRVFHNSIIYYRSEDAPEVLIYLGAYATEINRRKINTLLALFLPLDFAFRLYWEKHFGIIGQEPTMGIDNIILY</sequence>
<reference evidence="1 2" key="1">
    <citation type="submission" date="2018-06" db="EMBL/GenBank/DDBJ databases">
        <authorList>
            <person name="Strepis N."/>
        </authorList>
    </citation>
    <scope>NUCLEOTIDE SEQUENCE [LARGE SCALE GENOMIC DNA]</scope>
    <source>
        <strain evidence="1">LUCI</strain>
    </source>
</reference>
<proteinExistence type="predicted"/>
<keyword evidence="2" id="KW-1185">Reference proteome</keyword>
<evidence type="ECO:0000313" key="1">
    <source>
        <dbReference type="EMBL" id="VBB09025.1"/>
    </source>
</evidence>
<dbReference type="AlphaFoldDB" id="A0A498RDI7"/>
<dbReference type="OrthoDB" id="1664281at2"/>